<dbReference type="CDD" id="cd23659">
    <property type="entry name" value="USP_At3g01520-like"/>
    <property type="match status" value="1"/>
</dbReference>
<evidence type="ECO:0000256" key="1">
    <source>
        <dbReference type="SAM" id="MobiDB-lite"/>
    </source>
</evidence>
<feature type="compositionally biased region" description="Low complexity" evidence="1">
    <location>
        <begin position="471"/>
        <end position="484"/>
    </location>
</feature>
<feature type="region of interest" description="Disordered" evidence="1">
    <location>
        <begin position="459"/>
        <end position="560"/>
    </location>
</feature>
<dbReference type="EMBL" id="JASAOK010000053">
    <property type="protein sequence ID" value="KAK6207916.1"/>
    <property type="molecule type" value="Genomic_DNA"/>
</dbReference>
<keyword evidence="4" id="KW-1185">Reference proteome</keyword>
<dbReference type="PANTHER" id="PTHR47815:SF1">
    <property type="entry name" value="UNIVERSAL STRESS PROTEIN A FAMILY PROTEIN C25B2.10"/>
    <property type="match status" value="1"/>
</dbReference>
<dbReference type="SUPFAM" id="SSF52402">
    <property type="entry name" value="Adenine nucleotide alpha hydrolases-like"/>
    <property type="match status" value="1"/>
</dbReference>
<feature type="compositionally biased region" description="Polar residues" evidence="1">
    <location>
        <begin position="459"/>
        <end position="470"/>
    </location>
</feature>
<evidence type="ECO:0000313" key="4">
    <source>
        <dbReference type="Proteomes" id="UP001327957"/>
    </source>
</evidence>
<dbReference type="Proteomes" id="UP001327957">
    <property type="component" value="Unassembled WGS sequence"/>
</dbReference>
<dbReference type="PANTHER" id="PTHR47815">
    <property type="entry name" value="UNIVERSAL STRESS PROTEIN A FAMILY PROTEIN C25B2.10"/>
    <property type="match status" value="1"/>
</dbReference>
<feature type="compositionally biased region" description="Acidic residues" evidence="1">
    <location>
        <begin position="538"/>
        <end position="548"/>
    </location>
</feature>
<evidence type="ECO:0000259" key="2">
    <source>
        <dbReference type="Pfam" id="PF00582"/>
    </source>
</evidence>
<gene>
    <name evidence="3" type="ORF">QIS74_12997</name>
</gene>
<dbReference type="InterPro" id="IPR006016">
    <property type="entry name" value="UspA"/>
</dbReference>
<dbReference type="InterPro" id="IPR014729">
    <property type="entry name" value="Rossmann-like_a/b/a_fold"/>
</dbReference>
<organism evidence="3 4">
    <name type="scientific">Colletotrichum tabaci</name>
    <dbReference type="NCBI Taxonomy" id="1209068"/>
    <lineage>
        <taxon>Eukaryota</taxon>
        <taxon>Fungi</taxon>
        <taxon>Dikarya</taxon>
        <taxon>Ascomycota</taxon>
        <taxon>Pezizomycotina</taxon>
        <taxon>Sordariomycetes</taxon>
        <taxon>Hypocreomycetidae</taxon>
        <taxon>Glomerellales</taxon>
        <taxon>Glomerellaceae</taxon>
        <taxon>Colletotrichum</taxon>
        <taxon>Colletotrichum destructivum species complex</taxon>
    </lineage>
</organism>
<comment type="caution">
    <text evidence="3">The sequence shown here is derived from an EMBL/GenBank/DDBJ whole genome shotgun (WGS) entry which is preliminary data.</text>
</comment>
<protein>
    <submittedName>
        <fullName evidence="3">Universal stress protein family</fullName>
    </submittedName>
</protein>
<feature type="compositionally biased region" description="Polar residues" evidence="1">
    <location>
        <begin position="127"/>
        <end position="146"/>
    </location>
</feature>
<reference evidence="3 4" key="1">
    <citation type="submission" date="2023-04" db="EMBL/GenBank/DDBJ databases">
        <title>Colletotrichum tabacum stain YC1 causing leaf anthracnose on Nicotiana tabacum(L.) cv.</title>
        <authorList>
            <person name="Ji Z."/>
            <person name="Wang M."/>
            <person name="Zhang J."/>
            <person name="Wang N."/>
            <person name="Zhou Z."/>
        </authorList>
    </citation>
    <scope>NUCLEOTIDE SEQUENCE [LARGE SCALE GENOMIC DNA]</scope>
    <source>
        <strain evidence="3 4">YC1</strain>
    </source>
</reference>
<feature type="region of interest" description="Disordered" evidence="1">
    <location>
        <begin position="1"/>
        <end position="203"/>
    </location>
</feature>
<feature type="compositionally biased region" description="Basic and acidic residues" evidence="1">
    <location>
        <begin position="110"/>
        <end position="121"/>
    </location>
</feature>
<feature type="compositionally biased region" description="Low complexity" evidence="1">
    <location>
        <begin position="50"/>
        <end position="61"/>
    </location>
</feature>
<accession>A0AAV9SVG0</accession>
<feature type="compositionally biased region" description="Polar residues" evidence="1">
    <location>
        <begin position="82"/>
        <end position="95"/>
    </location>
</feature>
<dbReference type="Gene3D" id="3.40.50.620">
    <property type="entry name" value="HUPs"/>
    <property type="match status" value="1"/>
</dbReference>
<dbReference type="AlphaFoldDB" id="A0AAV9SVG0"/>
<feature type="compositionally biased region" description="Acidic residues" evidence="1">
    <location>
        <begin position="485"/>
        <end position="499"/>
    </location>
</feature>
<evidence type="ECO:0000313" key="3">
    <source>
        <dbReference type="EMBL" id="KAK6207916.1"/>
    </source>
</evidence>
<proteinExistence type="predicted"/>
<sequence>MRPSENWRSVFLLPQSGKKKKKTKGSKDSPSPPSPKSSFPKPQWESQASQQHQQQHQQHQQHQQRRHTMSGPTPRSMLDVQSPDSDVSPKTQAQPSGKAESDYFTVESQPQRKEEETKGGDAEPLSRATTLSSIASPSPQSTTESFSAEWPRAESYGGRPRGSSVASLAFAPLRNPSLPQGSQKKTDKERIRASSPPPERFQSHVAFDNLPLGEATKSNTLSLTLDVRHKGYQAQRRSRTFMVGVDEHAYSDYALQWLLDELVDDGDEVVCVRVIEKELRAAETNKAYQDEAQKIMDSIVKRNGLNRAIKIVLEYASGKLHATFQQLIQMHQPAMLIVGTRGRSLGGIQGLVNTRNSFSKYCLQYSPVPVVVVRPTEKREKKKSKRKNDSERQTYVRMLSATGGKHEADSERSSMYNVEVHNTADEEAHQVAKALGLPAAFDPTIKPVDLNALLHPRQQSTASNLSQSSTAGPGRSSAPPSAAGDSDDDDEDDEDEDFEVFSGGQAINSDKLHKMEANEAAAFRQNRKTSLDSSASGADDDDEDEDQDGESKVSRNSSNS</sequence>
<feature type="domain" description="UspA" evidence="2">
    <location>
        <begin position="239"/>
        <end position="374"/>
    </location>
</feature>
<dbReference type="Pfam" id="PF00582">
    <property type="entry name" value="Usp"/>
    <property type="match status" value="1"/>
</dbReference>
<name>A0AAV9SVG0_9PEZI</name>